<comment type="caution">
    <text evidence="2">The sequence shown here is derived from an EMBL/GenBank/DDBJ whole genome shotgun (WGS) entry which is preliminary data.</text>
</comment>
<name>A0A267MLJ5_9FIRM</name>
<accession>A0A267MLJ5</accession>
<evidence type="ECO:0000256" key="1">
    <source>
        <dbReference type="SAM" id="Phobius"/>
    </source>
</evidence>
<keyword evidence="1" id="KW-0472">Membrane</keyword>
<evidence type="ECO:0008006" key="4">
    <source>
        <dbReference type="Google" id="ProtNLM"/>
    </source>
</evidence>
<keyword evidence="1" id="KW-1133">Transmembrane helix</keyword>
<keyword evidence="1" id="KW-0812">Transmembrane</keyword>
<protein>
    <recommendedName>
        <fullName evidence="4">DUF4350 domain-containing protein</fullName>
    </recommendedName>
</protein>
<dbReference type="OrthoDB" id="1900207at2"/>
<feature type="transmembrane region" description="Helical" evidence="1">
    <location>
        <begin position="9"/>
        <end position="28"/>
    </location>
</feature>
<gene>
    <name evidence="2" type="ORF">CCE28_08895</name>
</gene>
<feature type="transmembrane region" description="Helical" evidence="1">
    <location>
        <begin position="193"/>
        <end position="212"/>
    </location>
</feature>
<dbReference type="EMBL" id="NIBG01000006">
    <property type="protein sequence ID" value="PAB59673.1"/>
    <property type="molecule type" value="Genomic_DNA"/>
</dbReference>
<dbReference type="AlphaFoldDB" id="A0A267MLJ5"/>
<proteinExistence type="predicted"/>
<organism evidence="2 3">
    <name type="scientific">Anaeromicrobium sediminis</name>
    <dbReference type="NCBI Taxonomy" id="1478221"/>
    <lineage>
        <taxon>Bacteria</taxon>
        <taxon>Bacillati</taxon>
        <taxon>Bacillota</taxon>
        <taxon>Clostridia</taxon>
        <taxon>Peptostreptococcales</taxon>
        <taxon>Thermotaleaceae</taxon>
        <taxon>Anaeromicrobium</taxon>
    </lineage>
</organism>
<keyword evidence="3" id="KW-1185">Reference proteome</keyword>
<evidence type="ECO:0000313" key="2">
    <source>
        <dbReference type="EMBL" id="PAB59673.1"/>
    </source>
</evidence>
<dbReference type="Proteomes" id="UP000216024">
    <property type="component" value="Unassembled WGS sequence"/>
</dbReference>
<reference evidence="2 3" key="1">
    <citation type="submission" date="2017-06" db="EMBL/GenBank/DDBJ databases">
        <title>Draft genome sequence of anaerobic fermentative bacterium Anaeromicrobium sediminis DY2726D isolated from West Pacific Ocean sediments.</title>
        <authorList>
            <person name="Zeng X."/>
        </authorList>
    </citation>
    <scope>NUCLEOTIDE SEQUENCE [LARGE SCALE GENOMIC DNA]</scope>
    <source>
        <strain evidence="2 3">DY2726D</strain>
    </source>
</reference>
<evidence type="ECO:0000313" key="3">
    <source>
        <dbReference type="Proteomes" id="UP000216024"/>
    </source>
</evidence>
<dbReference type="RefSeq" id="WP_095133103.1">
    <property type="nucleotide sequence ID" value="NZ_NIBG01000006.1"/>
</dbReference>
<sequence>MKKKSKKDIFILLILFGTLIYVTLIFSGKSKSLGGDYSILNKEHKGLSVIYETLKNLDYPVKFKNNNLENVPTDNIHVITMPKRKFSLEDGKIKNWIKDGGKIVYLGDDSLQSLHYGNEIKSTEDFLVYEYGQGFVLIGRAEVFTNKYLLENKEKAYEIITYVDRWSYVNIIFNEYYNYMDSERYSLWEDLPVGIRIMLQQLVIVIVLFFIYKGSRFGKIRPLYEETQRDKDEYLKAVSSLYKRGDCKEEVIKIYYEDLEFNVKKTFKTIGSKKSWIETWNEKNIENYNRAKRVHEIYSNINDKKISNKEFTNIIRDMEKLKKTLEKRSESYWKDILKEPQKKQQIK</sequence>